<dbReference type="EMBL" id="CP056030">
    <property type="protein sequence ID" value="QKZ03007.1"/>
    <property type="molecule type" value="Genomic_DNA"/>
</dbReference>
<evidence type="ECO:0000256" key="2">
    <source>
        <dbReference type="SAM" id="SignalP"/>
    </source>
</evidence>
<sequence length="144" mass="15808">MRAIIFTAFALALASPAGLAAQIYKWVDDQGVTHFDAQPPAGQNATQVDAAKPVTPPAQVPPKAPDASQGRAAQQAADRQVRQQVQDQEEKMAAFCDTSRKNLAQLQNNPRVRQDMGGELRRLTEEERQAKITLTQKQIDDNCQ</sequence>
<dbReference type="Pfam" id="PF13511">
    <property type="entry name" value="DUF4124"/>
    <property type="match status" value="1"/>
</dbReference>
<reference evidence="4 5" key="1">
    <citation type="submission" date="2020-06" db="EMBL/GenBank/DDBJ databases">
        <title>Pseudomonas eucalypticola sp. nov., an endophyte of Eucalyptus dunnii leaves with biocontrol ability of eucalyptus leaf blight.</title>
        <authorList>
            <person name="Liu Y."/>
            <person name="Song Z."/>
            <person name="Zeng H."/>
            <person name="Lu M."/>
            <person name="Wang X."/>
            <person name="Lian X."/>
            <person name="Zhang Q."/>
        </authorList>
    </citation>
    <scope>NUCLEOTIDE SEQUENCE [LARGE SCALE GENOMIC DNA]</scope>
    <source>
        <strain evidence="4 5">NP-1</strain>
    </source>
</reference>
<keyword evidence="2" id="KW-0732">Signal</keyword>
<dbReference type="RefSeq" id="WP_158153752.1">
    <property type="nucleotide sequence ID" value="NZ_CP056030.1"/>
</dbReference>
<evidence type="ECO:0000256" key="1">
    <source>
        <dbReference type="SAM" id="MobiDB-lite"/>
    </source>
</evidence>
<dbReference type="KEGG" id="pez:HWQ56_04025"/>
<accession>A0A7D5GYV4</accession>
<name>A0A7D5GYV4_9PSED</name>
<evidence type="ECO:0000313" key="4">
    <source>
        <dbReference type="EMBL" id="QKZ03007.1"/>
    </source>
</evidence>
<dbReference type="InterPro" id="IPR025392">
    <property type="entry name" value="DUF4124"/>
</dbReference>
<evidence type="ECO:0000313" key="5">
    <source>
        <dbReference type="Proteomes" id="UP000509568"/>
    </source>
</evidence>
<evidence type="ECO:0000259" key="3">
    <source>
        <dbReference type="Pfam" id="PF13511"/>
    </source>
</evidence>
<feature type="region of interest" description="Disordered" evidence="1">
    <location>
        <begin position="35"/>
        <end position="122"/>
    </location>
</feature>
<organism evidence="4 5">
    <name type="scientific">Pseudomonas eucalypticola</name>
    <dbReference type="NCBI Taxonomy" id="2599595"/>
    <lineage>
        <taxon>Bacteria</taxon>
        <taxon>Pseudomonadati</taxon>
        <taxon>Pseudomonadota</taxon>
        <taxon>Gammaproteobacteria</taxon>
        <taxon>Pseudomonadales</taxon>
        <taxon>Pseudomonadaceae</taxon>
        <taxon>Pseudomonas</taxon>
    </lineage>
</organism>
<feature type="domain" description="DUF4124" evidence="3">
    <location>
        <begin position="10"/>
        <end position="64"/>
    </location>
</feature>
<feature type="compositionally biased region" description="Basic and acidic residues" evidence="1">
    <location>
        <begin position="112"/>
        <end position="122"/>
    </location>
</feature>
<gene>
    <name evidence="4" type="ORF">HWQ56_04025</name>
</gene>
<feature type="compositionally biased region" description="Pro residues" evidence="1">
    <location>
        <begin position="54"/>
        <end position="64"/>
    </location>
</feature>
<feature type="compositionally biased region" description="Low complexity" evidence="1">
    <location>
        <begin position="71"/>
        <end position="86"/>
    </location>
</feature>
<feature type="compositionally biased region" description="Polar residues" evidence="1">
    <location>
        <begin position="101"/>
        <end position="111"/>
    </location>
</feature>
<protein>
    <submittedName>
        <fullName evidence="4">DUF4124 domain-containing protein</fullName>
    </submittedName>
</protein>
<feature type="signal peptide" evidence="2">
    <location>
        <begin position="1"/>
        <end position="20"/>
    </location>
</feature>
<proteinExistence type="predicted"/>
<dbReference type="AlphaFoldDB" id="A0A7D5GYV4"/>
<feature type="chain" id="PRO_5028913234" evidence="2">
    <location>
        <begin position="21"/>
        <end position="144"/>
    </location>
</feature>
<dbReference type="Proteomes" id="UP000509568">
    <property type="component" value="Chromosome"/>
</dbReference>
<keyword evidence="5" id="KW-1185">Reference proteome</keyword>